<accession>A0ABY4Y4U1</accession>
<organism evidence="1 2">
    <name type="scientific">Legionella lytica</name>
    <dbReference type="NCBI Taxonomy" id="96232"/>
    <lineage>
        <taxon>Bacteria</taxon>
        <taxon>Pseudomonadati</taxon>
        <taxon>Pseudomonadota</taxon>
        <taxon>Gammaproteobacteria</taxon>
        <taxon>Legionellales</taxon>
        <taxon>Legionellaceae</taxon>
        <taxon>Legionella</taxon>
    </lineage>
</organism>
<gene>
    <name evidence="1" type="ORF">J2N86_07830</name>
</gene>
<proteinExistence type="predicted"/>
<protein>
    <submittedName>
        <fullName evidence="1">Uncharacterized protein</fullName>
    </submittedName>
</protein>
<evidence type="ECO:0000313" key="2">
    <source>
        <dbReference type="Proteomes" id="UP001057474"/>
    </source>
</evidence>
<dbReference type="RefSeq" id="WP_252578799.1">
    <property type="nucleotide sequence ID" value="NZ_CP071527.1"/>
</dbReference>
<dbReference type="EMBL" id="CP071527">
    <property type="protein sequence ID" value="USQ12627.1"/>
    <property type="molecule type" value="Genomic_DNA"/>
</dbReference>
<sequence length="357" mass="41641">MFPAVSDSKLDSKFQEELTPEVLLIADKCVQLIQDTNTSQPDNPFDWFIKNMGFTSKHRQPHKDSSICFYFRIVRNLKVAGEITFGFQFANWFLSFTPAGKVVCETSRNISNDLIYHERVALFSDDKTILEVLKKLLSYRWACDHTRYFDEKKFNGAHFVSYGLQYLGLYDALTFISKKYLETYMESQCFPCMLRVSKEFQELDEFDDICKNNQVQKEILPKGQFLLTAESWAKFDKLYCELVEKWPALTIHSSDDVRGSMEIVRLMITQAGNSFAMPQSTWPNDCPLLCRFNWAGYNNLKENLKEWFSADKPLINESIDTEDKPIYIKQNSFFEQAPNLSNEVLPVPELFNNFNKL</sequence>
<dbReference type="Proteomes" id="UP001057474">
    <property type="component" value="Chromosome"/>
</dbReference>
<reference evidence="1" key="1">
    <citation type="submission" date="2021-03" db="EMBL/GenBank/DDBJ databases">
        <title>Legionella lytica PCM 2298.</title>
        <authorList>
            <person name="Koper P."/>
        </authorList>
    </citation>
    <scope>NUCLEOTIDE SEQUENCE</scope>
    <source>
        <strain evidence="1">PCM 2298</strain>
    </source>
</reference>
<keyword evidence="2" id="KW-1185">Reference proteome</keyword>
<evidence type="ECO:0000313" key="1">
    <source>
        <dbReference type="EMBL" id="USQ12627.1"/>
    </source>
</evidence>
<name>A0ABY4Y4U1_9GAMM</name>